<sequence length="150" mass="17335">MVPIDTINLTRVDETYIAEEILKRTSSDVVSWRELLELCRERGVSANRLRKILLSLIESREIVELKCRLFTSPKLLREELREELEKKVREAVARSKLKKCGKPLAIPIRDISIVITKTSDISVMKRVESQQDFHGDRLENCLAIATVYKV</sequence>
<accession>A0A7J3I9E7</accession>
<comment type="caution">
    <text evidence="1">The sequence shown here is derived from an EMBL/GenBank/DDBJ whole genome shotgun (WGS) entry which is preliminary data.</text>
</comment>
<name>A0A7J3I9E7_9CREN</name>
<evidence type="ECO:0000313" key="1">
    <source>
        <dbReference type="EMBL" id="HGN37223.1"/>
    </source>
</evidence>
<proteinExistence type="predicted"/>
<dbReference type="AlphaFoldDB" id="A0A7J3I9E7"/>
<protein>
    <submittedName>
        <fullName evidence="1">Uncharacterized protein</fullName>
    </submittedName>
</protein>
<gene>
    <name evidence="1" type="ORF">ENT87_06720</name>
</gene>
<dbReference type="EMBL" id="DTAI01000201">
    <property type="protein sequence ID" value="HGN37223.1"/>
    <property type="molecule type" value="Genomic_DNA"/>
</dbReference>
<organism evidence="1">
    <name type="scientific">Ignisphaera aggregans</name>
    <dbReference type="NCBI Taxonomy" id="334771"/>
    <lineage>
        <taxon>Archaea</taxon>
        <taxon>Thermoproteota</taxon>
        <taxon>Thermoprotei</taxon>
        <taxon>Desulfurococcales</taxon>
        <taxon>Desulfurococcaceae</taxon>
        <taxon>Ignisphaera</taxon>
    </lineage>
</organism>
<reference evidence="1" key="1">
    <citation type="journal article" date="2020" name="mSystems">
        <title>Genome- and Community-Level Interaction Insights into Carbon Utilization and Element Cycling Functions of Hydrothermarchaeota in Hydrothermal Sediment.</title>
        <authorList>
            <person name="Zhou Z."/>
            <person name="Liu Y."/>
            <person name="Xu W."/>
            <person name="Pan J."/>
            <person name="Luo Z.H."/>
            <person name="Li M."/>
        </authorList>
    </citation>
    <scope>NUCLEOTIDE SEQUENCE [LARGE SCALE GENOMIC DNA]</scope>
    <source>
        <strain evidence="1">SpSt-618</strain>
    </source>
</reference>